<dbReference type="EMBL" id="CP039690">
    <property type="protein sequence ID" value="QCI69505.1"/>
    <property type="molecule type" value="Genomic_DNA"/>
</dbReference>
<keyword evidence="1" id="KW-0472">Membrane</keyword>
<proteinExistence type="predicted"/>
<dbReference type="Pfam" id="PF04304">
    <property type="entry name" value="DUF454"/>
    <property type="match status" value="1"/>
</dbReference>
<keyword evidence="1" id="KW-0812">Transmembrane</keyword>
<feature type="transmembrane region" description="Helical" evidence="1">
    <location>
        <begin position="82"/>
        <end position="106"/>
    </location>
</feature>
<name>A0A4D7BFX8_9HYPH</name>
<reference evidence="2 3" key="1">
    <citation type="submission" date="2019-04" db="EMBL/GenBank/DDBJ databases">
        <title>Phreatobacter aquaticus sp. nov.</title>
        <authorList>
            <person name="Choi A."/>
        </authorList>
    </citation>
    <scope>NUCLEOTIDE SEQUENCE [LARGE SCALE GENOMIC DNA]</scope>
    <source>
        <strain evidence="2 3">KCTC 52518</strain>
    </source>
</reference>
<protein>
    <submittedName>
        <fullName evidence="2">DUF454 domain-containing protein</fullName>
    </submittedName>
</protein>
<evidence type="ECO:0000313" key="3">
    <source>
        <dbReference type="Proteomes" id="UP000298781"/>
    </source>
</evidence>
<keyword evidence="1" id="KW-1133">Transmembrane helix</keyword>
<gene>
    <name evidence="2" type="ORF">E8M01_30500</name>
</gene>
<dbReference type="AlphaFoldDB" id="A0A4D7BFX8"/>
<dbReference type="PANTHER" id="PTHR35813">
    <property type="entry name" value="INNER MEMBRANE PROTEIN YBAN"/>
    <property type="match status" value="1"/>
</dbReference>
<dbReference type="InterPro" id="IPR007401">
    <property type="entry name" value="DUF454"/>
</dbReference>
<dbReference type="PIRSF" id="PIRSF016789">
    <property type="entry name" value="DUF454"/>
    <property type="match status" value="1"/>
</dbReference>
<dbReference type="GO" id="GO:0005886">
    <property type="term" value="C:plasma membrane"/>
    <property type="evidence" value="ECO:0007669"/>
    <property type="project" value="TreeGrafter"/>
</dbReference>
<dbReference type="Proteomes" id="UP000298781">
    <property type="component" value="Chromosome"/>
</dbReference>
<keyword evidence="3" id="KW-1185">Reference proteome</keyword>
<dbReference type="PANTHER" id="PTHR35813:SF1">
    <property type="entry name" value="INNER MEMBRANE PROTEIN YBAN"/>
    <property type="match status" value="1"/>
</dbReference>
<sequence length="112" mass="11705">MMAAGWVCVAIGVVGVILPGIPGTLFLIIAAWLFARSSPRFEQWLVTHPKLGPEVVKWRASGAIAPRVKAIALASMALSWGIVWLTAPPIAVVVSGLCLAASALYVGTRPSS</sequence>
<dbReference type="KEGG" id="pstg:E8M01_30500"/>
<feature type="transmembrane region" description="Helical" evidence="1">
    <location>
        <begin position="7"/>
        <end position="35"/>
    </location>
</feature>
<dbReference type="OrthoDB" id="9816293at2"/>
<evidence type="ECO:0000256" key="1">
    <source>
        <dbReference type="SAM" id="Phobius"/>
    </source>
</evidence>
<accession>A0A4D7BFX8</accession>
<evidence type="ECO:0000313" key="2">
    <source>
        <dbReference type="EMBL" id="QCI69505.1"/>
    </source>
</evidence>
<organism evidence="2 3">
    <name type="scientific">Phreatobacter stygius</name>
    <dbReference type="NCBI Taxonomy" id="1940610"/>
    <lineage>
        <taxon>Bacteria</taxon>
        <taxon>Pseudomonadati</taxon>
        <taxon>Pseudomonadota</taxon>
        <taxon>Alphaproteobacteria</taxon>
        <taxon>Hyphomicrobiales</taxon>
        <taxon>Phreatobacteraceae</taxon>
        <taxon>Phreatobacter</taxon>
    </lineage>
</organism>